<protein>
    <submittedName>
        <fullName evidence="1">Uncharacterized protein</fullName>
    </submittedName>
</protein>
<sequence>MSIIETVKDGDFVRYVDYNECKYGTIYQAKYNKQERKMELVPFYWLGGGSFYTMDLRKSDYRDEVHIIGSKKDTELMEKMKEDGSLKFYKLTEPWWHKKYKK</sequence>
<dbReference type="EMBL" id="BK016121">
    <property type="protein sequence ID" value="DAF96800.1"/>
    <property type="molecule type" value="Genomic_DNA"/>
</dbReference>
<proteinExistence type="predicted"/>
<name>A0A8S5UQM6_9CAUD</name>
<reference evidence="1" key="1">
    <citation type="journal article" date="2021" name="Proc. Natl. Acad. Sci. U.S.A.">
        <title>A Catalog of Tens of Thousands of Viruses from Human Metagenomes Reveals Hidden Associations with Chronic Diseases.</title>
        <authorList>
            <person name="Tisza M.J."/>
            <person name="Buck C.B."/>
        </authorList>
    </citation>
    <scope>NUCLEOTIDE SEQUENCE</scope>
    <source>
        <strain evidence="1">CtQyH19</strain>
    </source>
</reference>
<accession>A0A8S5UQM6</accession>
<evidence type="ECO:0000313" key="1">
    <source>
        <dbReference type="EMBL" id="DAF96800.1"/>
    </source>
</evidence>
<organism evidence="1">
    <name type="scientific">Podoviridae sp. ctQyH19</name>
    <dbReference type="NCBI Taxonomy" id="2825249"/>
    <lineage>
        <taxon>Viruses</taxon>
        <taxon>Duplodnaviria</taxon>
        <taxon>Heunggongvirae</taxon>
        <taxon>Uroviricota</taxon>
        <taxon>Caudoviricetes</taxon>
    </lineage>
</organism>